<evidence type="ECO:0000256" key="1">
    <source>
        <dbReference type="SAM" id="Phobius"/>
    </source>
</evidence>
<dbReference type="EMBL" id="BAABBX010000005">
    <property type="protein sequence ID" value="GAA4186139.1"/>
    <property type="molecule type" value="Genomic_DNA"/>
</dbReference>
<evidence type="ECO:0000313" key="2">
    <source>
        <dbReference type="EMBL" id="GAA4186139.1"/>
    </source>
</evidence>
<proteinExistence type="predicted"/>
<accession>A0ABP8ALV7</accession>
<name>A0ABP8ALV7_9MICO</name>
<keyword evidence="3" id="KW-1185">Reference proteome</keyword>
<organism evidence="2 3">
    <name type="scientific">Gryllotalpicola kribbensis</name>
    <dbReference type="NCBI Taxonomy" id="993084"/>
    <lineage>
        <taxon>Bacteria</taxon>
        <taxon>Bacillati</taxon>
        <taxon>Actinomycetota</taxon>
        <taxon>Actinomycetes</taxon>
        <taxon>Micrococcales</taxon>
        <taxon>Microbacteriaceae</taxon>
        <taxon>Gryllotalpicola</taxon>
    </lineage>
</organism>
<keyword evidence="1" id="KW-0472">Membrane</keyword>
<keyword evidence="1" id="KW-1133">Transmembrane helix</keyword>
<dbReference type="Proteomes" id="UP001500213">
    <property type="component" value="Unassembled WGS sequence"/>
</dbReference>
<feature type="transmembrane region" description="Helical" evidence="1">
    <location>
        <begin position="30"/>
        <end position="51"/>
    </location>
</feature>
<evidence type="ECO:0000313" key="3">
    <source>
        <dbReference type="Proteomes" id="UP001500213"/>
    </source>
</evidence>
<protein>
    <submittedName>
        <fullName evidence="2">Uncharacterized protein</fullName>
    </submittedName>
</protein>
<reference evidence="3" key="1">
    <citation type="journal article" date="2019" name="Int. J. Syst. Evol. Microbiol.">
        <title>The Global Catalogue of Microorganisms (GCM) 10K type strain sequencing project: providing services to taxonomists for standard genome sequencing and annotation.</title>
        <authorList>
            <consortium name="The Broad Institute Genomics Platform"/>
            <consortium name="The Broad Institute Genome Sequencing Center for Infectious Disease"/>
            <person name="Wu L."/>
            <person name="Ma J."/>
        </authorList>
    </citation>
    <scope>NUCLEOTIDE SEQUENCE [LARGE SCALE GENOMIC DNA]</scope>
    <source>
        <strain evidence="3">JCM 17593</strain>
    </source>
</reference>
<sequence length="99" mass="10456">MLPCEVLPAPELTPEESCVVEVAGPSEVSVLVSLVPLVLLVLLVLLVSLEVEDVPVSRWKKTRPSAAVVPKATRPTPLTIAAAARLPRVRMSIGVPLSS</sequence>
<gene>
    <name evidence="2" type="ORF">GCM10022288_09200</name>
</gene>
<comment type="caution">
    <text evidence="2">The sequence shown here is derived from an EMBL/GenBank/DDBJ whole genome shotgun (WGS) entry which is preliminary data.</text>
</comment>
<keyword evidence="1" id="KW-0812">Transmembrane</keyword>